<name>A0A0A0ILS2_CLOBO</name>
<dbReference type="InterPro" id="IPR010273">
    <property type="entry name" value="DUF881"/>
</dbReference>
<keyword evidence="3" id="KW-0472">Membrane</keyword>
<dbReference type="AlphaFoldDB" id="A0A0A0ILS2"/>
<dbReference type="Gene3D" id="3.30.70.1880">
    <property type="entry name" value="Protein of unknown function DUF881"/>
    <property type="match status" value="1"/>
</dbReference>
<keyword evidence="2" id="KW-0175">Coiled coil</keyword>
<feature type="transmembrane region" description="Helical" evidence="3">
    <location>
        <begin position="6"/>
        <end position="27"/>
    </location>
</feature>
<proteinExistence type="inferred from homology"/>
<evidence type="ECO:0000313" key="4">
    <source>
        <dbReference type="EMBL" id="KGN01893.1"/>
    </source>
</evidence>
<dbReference type="PANTHER" id="PTHR37313:SF2">
    <property type="entry name" value="UPF0749 PROTEIN YLXX"/>
    <property type="match status" value="1"/>
</dbReference>
<keyword evidence="3" id="KW-1133">Transmembrane helix</keyword>
<keyword evidence="3" id="KW-0812">Transmembrane</keyword>
<reference evidence="4 5" key="1">
    <citation type="submission" date="2014-01" db="EMBL/GenBank/DDBJ databases">
        <title>Plasmidome dynamics in the species complex Clostridium novyi sensu lato converts strains of independent lineages into distinctly different pathogens.</title>
        <authorList>
            <person name="Skarin H."/>
            <person name="Segerman B."/>
        </authorList>
    </citation>
    <scope>NUCLEOTIDE SEQUENCE [LARGE SCALE GENOMIC DNA]</scope>
    <source>
        <strain evidence="4 5">DC5</strain>
    </source>
</reference>
<dbReference type="Proteomes" id="UP000030014">
    <property type="component" value="Unassembled WGS sequence"/>
</dbReference>
<evidence type="ECO:0000256" key="2">
    <source>
        <dbReference type="SAM" id="Coils"/>
    </source>
</evidence>
<evidence type="ECO:0000313" key="5">
    <source>
        <dbReference type="Proteomes" id="UP000030014"/>
    </source>
</evidence>
<evidence type="ECO:0000256" key="1">
    <source>
        <dbReference type="ARBA" id="ARBA00009108"/>
    </source>
</evidence>
<accession>A0A0A0ILS2</accession>
<dbReference type="Pfam" id="PF05949">
    <property type="entry name" value="DUF881"/>
    <property type="match status" value="1"/>
</dbReference>
<dbReference type="EMBL" id="JDRY01000001">
    <property type="protein sequence ID" value="KGN01893.1"/>
    <property type="molecule type" value="Genomic_DNA"/>
</dbReference>
<feature type="coiled-coil region" evidence="2">
    <location>
        <begin position="41"/>
        <end position="75"/>
    </location>
</feature>
<organism evidence="4 5">
    <name type="scientific">Clostridium botulinum C/D str. DC5</name>
    <dbReference type="NCBI Taxonomy" id="1443128"/>
    <lineage>
        <taxon>Bacteria</taxon>
        <taxon>Bacillati</taxon>
        <taxon>Bacillota</taxon>
        <taxon>Clostridia</taxon>
        <taxon>Eubacteriales</taxon>
        <taxon>Clostridiaceae</taxon>
        <taxon>Clostridium</taxon>
    </lineage>
</organism>
<gene>
    <name evidence="4" type="ORF">Z955_00395</name>
</gene>
<dbReference type="PANTHER" id="PTHR37313">
    <property type="entry name" value="UPF0749 PROTEIN RV1825"/>
    <property type="match status" value="1"/>
</dbReference>
<protein>
    <submittedName>
        <fullName evidence="4">Division initiation protein</fullName>
    </submittedName>
</protein>
<sequence length="247" mass="28458">MKQNEATIFIFIASIIIGVLISSNMNFSKFNNKVLLNPSDYQQAYNYNMKLNKDIRNLKEEYDEYNKKLKKYKDNEYNKDKLQTEMEDEVSNNEMILGNKDVEGEGIEIMLEDATLDKQSQIVSPNDYWNLIIHDKDITLAINDLRFAGAEAISVNGQRIVGNSSVLCWGVFTEINGVKIPAPFNIKAIGDKEKLYSYVEGYESSISILKIRGINVNISKKDKMKILGNDKKLDYNYMRESKIYNKK</sequence>
<evidence type="ECO:0000256" key="3">
    <source>
        <dbReference type="SAM" id="Phobius"/>
    </source>
</evidence>
<comment type="similarity">
    <text evidence="1">Belongs to the UPF0749 family.</text>
</comment>
<comment type="caution">
    <text evidence="4">The sequence shown here is derived from an EMBL/GenBank/DDBJ whole genome shotgun (WGS) entry which is preliminary data.</text>
</comment>
<dbReference type="RefSeq" id="WP_039256888.1">
    <property type="nucleotide sequence ID" value="NZ_JDRY01000001.1"/>
</dbReference>